<sequence length="214" mass="24479">MPSAHTPVPSASSRLARRRRRTYWLRGTARHCAWPRSTLLARATAPAAPPRYSHTYHIPPIVPRHRPPRRARFVLPAESPPMRLSHHRPPRLHHLHRVGPSSDSGPPEILRTAQYRNRAACHRPARKEMIHTGPSANQRVRRAAVPRGYRAPPSMPATSRVFGTPRHRMLRRVCAGYYATMRGYLKEFLGIPCRDKYYQLLCSARRAKVPVPVC</sequence>
<dbReference type="Proteomes" id="UP000814140">
    <property type="component" value="Unassembled WGS sequence"/>
</dbReference>
<dbReference type="EMBL" id="MU277198">
    <property type="protein sequence ID" value="KAI0064639.1"/>
    <property type="molecule type" value="Genomic_DNA"/>
</dbReference>
<protein>
    <submittedName>
        <fullName evidence="1">Uncharacterized protein</fullName>
    </submittedName>
</protein>
<reference evidence="1" key="2">
    <citation type="journal article" date="2022" name="New Phytol.">
        <title>Evolutionary transition to the ectomycorrhizal habit in the genomes of a hyperdiverse lineage of mushroom-forming fungi.</title>
        <authorList>
            <person name="Looney B."/>
            <person name="Miyauchi S."/>
            <person name="Morin E."/>
            <person name="Drula E."/>
            <person name="Courty P.E."/>
            <person name="Kohler A."/>
            <person name="Kuo A."/>
            <person name="LaButti K."/>
            <person name="Pangilinan J."/>
            <person name="Lipzen A."/>
            <person name="Riley R."/>
            <person name="Andreopoulos W."/>
            <person name="He G."/>
            <person name="Johnson J."/>
            <person name="Nolan M."/>
            <person name="Tritt A."/>
            <person name="Barry K.W."/>
            <person name="Grigoriev I.V."/>
            <person name="Nagy L.G."/>
            <person name="Hibbett D."/>
            <person name="Henrissat B."/>
            <person name="Matheny P.B."/>
            <person name="Labbe J."/>
            <person name="Martin F.M."/>
        </authorList>
    </citation>
    <scope>NUCLEOTIDE SEQUENCE</scope>
    <source>
        <strain evidence="1">HHB10654</strain>
    </source>
</reference>
<comment type="caution">
    <text evidence="1">The sequence shown here is derived from an EMBL/GenBank/DDBJ whole genome shotgun (WGS) entry which is preliminary data.</text>
</comment>
<organism evidence="1 2">
    <name type="scientific">Artomyces pyxidatus</name>
    <dbReference type="NCBI Taxonomy" id="48021"/>
    <lineage>
        <taxon>Eukaryota</taxon>
        <taxon>Fungi</taxon>
        <taxon>Dikarya</taxon>
        <taxon>Basidiomycota</taxon>
        <taxon>Agaricomycotina</taxon>
        <taxon>Agaricomycetes</taxon>
        <taxon>Russulales</taxon>
        <taxon>Auriscalpiaceae</taxon>
        <taxon>Artomyces</taxon>
    </lineage>
</organism>
<reference evidence="1" key="1">
    <citation type="submission" date="2021-03" db="EMBL/GenBank/DDBJ databases">
        <authorList>
            <consortium name="DOE Joint Genome Institute"/>
            <person name="Ahrendt S."/>
            <person name="Looney B.P."/>
            <person name="Miyauchi S."/>
            <person name="Morin E."/>
            <person name="Drula E."/>
            <person name="Courty P.E."/>
            <person name="Chicoki N."/>
            <person name="Fauchery L."/>
            <person name="Kohler A."/>
            <person name="Kuo A."/>
            <person name="Labutti K."/>
            <person name="Pangilinan J."/>
            <person name="Lipzen A."/>
            <person name="Riley R."/>
            <person name="Andreopoulos W."/>
            <person name="He G."/>
            <person name="Johnson J."/>
            <person name="Barry K.W."/>
            <person name="Grigoriev I.V."/>
            <person name="Nagy L."/>
            <person name="Hibbett D."/>
            <person name="Henrissat B."/>
            <person name="Matheny P.B."/>
            <person name="Labbe J."/>
            <person name="Martin F."/>
        </authorList>
    </citation>
    <scope>NUCLEOTIDE SEQUENCE</scope>
    <source>
        <strain evidence="1">HHB10654</strain>
    </source>
</reference>
<keyword evidence="2" id="KW-1185">Reference proteome</keyword>
<gene>
    <name evidence="1" type="ORF">BV25DRAFT_274736</name>
</gene>
<evidence type="ECO:0000313" key="1">
    <source>
        <dbReference type="EMBL" id="KAI0064639.1"/>
    </source>
</evidence>
<proteinExistence type="predicted"/>
<accession>A0ACB8T781</accession>
<name>A0ACB8T781_9AGAM</name>
<evidence type="ECO:0000313" key="2">
    <source>
        <dbReference type="Proteomes" id="UP000814140"/>
    </source>
</evidence>